<protein>
    <submittedName>
        <fullName evidence="1">Ferredoxin</fullName>
    </submittedName>
</protein>
<dbReference type="InterPro" id="IPR044543">
    <property type="entry name" value="YHJQ-like"/>
</dbReference>
<sequence length="123" mass="13723">MQIARTPIIERTEEIERCIADCVDCAGVCTETVDYCLETGGRHVRPEHVRLMLDCGEICQISASYMLRESTFSTDLCGLCAEVCDRCAKSCAGFTDDPKMKTCADVCRRCAVSCRHMARMPVR</sequence>
<dbReference type="EMBL" id="LNQE01001260">
    <property type="protein sequence ID" value="KUG19759.1"/>
    <property type="molecule type" value="Genomic_DNA"/>
</dbReference>
<proteinExistence type="predicted"/>
<dbReference type="AlphaFoldDB" id="A0A0W8FFV1"/>
<dbReference type="PANTHER" id="PTHR37310:SF1">
    <property type="entry name" value="CYTOPLASMIC PROTEIN"/>
    <property type="match status" value="1"/>
</dbReference>
<gene>
    <name evidence="1" type="ORF">ASZ90_010510</name>
</gene>
<comment type="caution">
    <text evidence="1">The sequence shown here is derived from an EMBL/GenBank/DDBJ whole genome shotgun (WGS) entry which is preliminary data.</text>
</comment>
<name>A0A0W8FFV1_9ZZZZ</name>
<dbReference type="CDD" id="cd08026">
    <property type="entry name" value="DUF326"/>
    <property type="match status" value="1"/>
</dbReference>
<evidence type="ECO:0000313" key="1">
    <source>
        <dbReference type="EMBL" id="KUG19759.1"/>
    </source>
</evidence>
<dbReference type="Gene3D" id="1.20.1270.360">
    <property type="match status" value="1"/>
</dbReference>
<reference evidence="1" key="1">
    <citation type="journal article" date="2015" name="Proc. Natl. Acad. Sci. U.S.A.">
        <title>Networks of energetic and metabolic interactions define dynamics in microbial communities.</title>
        <authorList>
            <person name="Embree M."/>
            <person name="Liu J.K."/>
            <person name="Al-Bassam M.M."/>
            <person name="Zengler K."/>
        </authorList>
    </citation>
    <scope>NUCLEOTIDE SEQUENCE</scope>
</reference>
<dbReference type="InterPro" id="IPR005560">
    <property type="entry name" value="Csp_YhjQ"/>
</dbReference>
<organism evidence="1">
    <name type="scientific">hydrocarbon metagenome</name>
    <dbReference type="NCBI Taxonomy" id="938273"/>
    <lineage>
        <taxon>unclassified sequences</taxon>
        <taxon>metagenomes</taxon>
        <taxon>ecological metagenomes</taxon>
    </lineage>
</organism>
<accession>A0A0W8FFV1</accession>
<dbReference type="Pfam" id="PF03860">
    <property type="entry name" value="Csp"/>
    <property type="match status" value="1"/>
</dbReference>
<dbReference type="PANTHER" id="PTHR37310">
    <property type="entry name" value="CYTOPLASMIC PROTEIN-RELATED"/>
    <property type="match status" value="1"/>
</dbReference>